<evidence type="ECO:0000256" key="5">
    <source>
        <dbReference type="ARBA" id="ARBA00023163"/>
    </source>
</evidence>
<dbReference type="GO" id="GO:0016592">
    <property type="term" value="C:mediator complex"/>
    <property type="evidence" value="ECO:0007669"/>
    <property type="project" value="InterPro"/>
</dbReference>
<evidence type="ECO:0000256" key="8">
    <source>
        <dbReference type="RuleBase" id="RU364141"/>
    </source>
</evidence>
<proteinExistence type="inferred from homology"/>
<evidence type="ECO:0000313" key="12">
    <source>
        <dbReference type="Proteomes" id="UP000606974"/>
    </source>
</evidence>
<evidence type="ECO:0000256" key="7">
    <source>
        <dbReference type="ARBA" id="ARBA00031257"/>
    </source>
</evidence>
<evidence type="ECO:0000256" key="2">
    <source>
        <dbReference type="ARBA" id="ARBA00009626"/>
    </source>
</evidence>
<keyword evidence="5 8" id="KW-0804">Transcription</keyword>
<keyword evidence="12" id="KW-1185">Reference proteome</keyword>
<keyword evidence="6 8" id="KW-0539">Nucleus</keyword>
<dbReference type="EMBL" id="JAACFV010000186">
    <property type="protein sequence ID" value="KAF7503296.1"/>
    <property type="molecule type" value="Genomic_DNA"/>
</dbReference>
<dbReference type="InterPro" id="IPR019258">
    <property type="entry name" value="Mediator_Med4"/>
</dbReference>
<dbReference type="AlphaFoldDB" id="A0A8H7AA08"/>
<feature type="region of interest" description="Disordered" evidence="10">
    <location>
        <begin position="295"/>
        <end position="340"/>
    </location>
</feature>
<comment type="function">
    <text evidence="8">Component of the Mediator complex, a coactivator involved in the regulated transcription of nearly all RNA polymerase II-dependent genes. Mediator functions as a bridge to convey information from gene-specific regulatory proteins to the basal RNA polymerase II transcription machinery. Mediator is recruited to promoters by direct interactions with regulatory proteins and serves as a scaffold for the assembly of a functional preinitiation complex with RNA polymerase II and the general transcription factors.</text>
</comment>
<keyword evidence="9" id="KW-0175">Coiled coil</keyword>
<evidence type="ECO:0000256" key="4">
    <source>
        <dbReference type="ARBA" id="ARBA00023015"/>
    </source>
</evidence>
<dbReference type="GO" id="GO:0006357">
    <property type="term" value="P:regulation of transcription by RNA polymerase II"/>
    <property type="evidence" value="ECO:0007669"/>
    <property type="project" value="InterPro"/>
</dbReference>
<evidence type="ECO:0000313" key="11">
    <source>
        <dbReference type="EMBL" id="KAF7503296.1"/>
    </source>
</evidence>
<feature type="region of interest" description="Disordered" evidence="10">
    <location>
        <begin position="152"/>
        <end position="199"/>
    </location>
</feature>
<dbReference type="Proteomes" id="UP000606974">
    <property type="component" value="Unassembled WGS sequence"/>
</dbReference>
<protein>
    <recommendedName>
        <fullName evidence="3 8">Mediator of RNA polymerase II transcription subunit 4</fullName>
    </recommendedName>
    <alternativeName>
        <fullName evidence="7 8">Mediator complex subunit 4</fullName>
    </alternativeName>
</protein>
<gene>
    <name evidence="8" type="primary">MED4</name>
    <name evidence="11" type="ORF">GJ744_004018</name>
</gene>
<evidence type="ECO:0000256" key="3">
    <source>
        <dbReference type="ARBA" id="ARBA00020629"/>
    </source>
</evidence>
<keyword evidence="4 8" id="KW-0805">Transcription regulation</keyword>
<dbReference type="GO" id="GO:0003712">
    <property type="term" value="F:transcription coregulator activity"/>
    <property type="evidence" value="ECO:0007669"/>
    <property type="project" value="InterPro"/>
</dbReference>
<comment type="subcellular location">
    <subcellularLocation>
        <location evidence="1 8">Nucleus</location>
    </subcellularLocation>
</comment>
<reference evidence="11" key="1">
    <citation type="submission" date="2020-02" db="EMBL/GenBank/DDBJ databases">
        <authorList>
            <person name="Palmer J.M."/>
        </authorList>
    </citation>
    <scope>NUCLEOTIDE SEQUENCE</scope>
    <source>
        <strain evidence="11">EPUS1.4</strain>
        <tissue evidence="11">Thallus</tissue>
    </source>
</reference>
<feature type="region of interest" description="Disordered" evidence="10">
    <location>
        <begin position="96"/>
        <end position="115"/>
    </location>
</feature>
<comment type="subunit">
    <text evidence="8">Component of the Mediator complex.</text>
</comment>
<sequence>MATQVLTPLNDLETSFTNLLTSLTTTPTYSAAPFATQSLLAADTALTSALEALYAHQRNYSRVLQLRAEASRLEEQIKSTIMTCVDLRKEIGNIHPSILSHSDSDDESDSEAEDGRDVDYHTLLSFASKIGKHNTAAAKEAEEESIRRLIEARKGQDKSDASTAAPQTNGTTHTAAASGASGTGTEVGTSTTAGNMNGEITSQTLNLIPQHEREWLDAEAAMARARSGMAFPAAENLRKGALGRLQWIREQGGEEAVDKEIESMIGGGKEGYIVKEAGEDEDVVVKEEVVETGAAGRQAVGVGLPSRQQQQQQRAAREPERKKSVALDLDMWTGSDDEDD</sequence>
<evidence type="ECO:0000256" key="6">
    <source>
        <dbReference type="ARBA" id="ARBA00023242"/>
    </source>
</evidence>
<feature type="compositionally biased region" description="Basic and acidic residues" evidence="10">
    <location>
        <begin position="315"/>
        <end position="325"/>
    </location>
</feature>
<accession>A0A8H7AA08</accession>
<comment type="caution">
    <text evidence="11">The sequence shown here is derived from an EMBL/GenBank/DDBJ whole genome shotgun (WGS) entry which is preliminary data.</text>
</comment>
<organism evidence="11 12">
    <name type="scientific">Endocarpon pusillum</name>
    <dbReference type="NCBI Taxonomy" id="364733"/>
    <lineage>
        <taxon>Eukaryota</taxon>
        <taxon>Fungi</taxon>
        <taxon>Dikarya</taxon>
        <taxon>Ascomycota</taxon>
        <taxon>Pezizomycotina</taxon>
        <taxon>Eurotiomycetes</taxon>
        <taxon>Chaetothyriomycetidae</taxon>
        <taxon>Verrucariales</taxon>
        <taxon>Verrucariaceae</taxon>
        <taxon>Endocarpon</taxon>
    </lineage>
</organism>
<feature type="compositionally biased region" description="Low complexity" evidence="10">
    <location>
        <begin position="168"/>
        <end position="194"/>
    </location>
</feature>
<evidence type="ECO:0000256" key="10">
    <source>
        <dbReference type="SAM" id="MobiDB-lite"/>
    </source>
</evidence>
<dbReference type="Pfam" id="PF10018">
    <property type="entry name" value="Med4"/>
    <property type="match status" value="1"/>
</dbReference>
<evidence type="ECO:0000256" key="9">
    <source>
        <dbReference type="SAM" id="Coils"/>
    </source>
</evidence>
<evidence type="ECO:0000256" key="1">
    <source>
        <dbReference type="ARBA" id="ARBA00004123"/>
    </source>
</evidence>
<dbReference type="OrthoDB" id="1929813at2759"/>
<comment type="similarity">
    <text evidence="2 8">Belongs to the Mediator complex subunit 4 family.</text>
</comment>
<feature type="coiled-coil region" evidence="9">
    <location>
        <begin position="63"/>
        <end position="90"/>
    </location>
</feature>
<name>A0A8H7AA08_9EURO</name>
<keyword evidence="8" id="KW-0010">Activator</keyword>